<dbReference type="EMBL" id="SZPQ01000011">
    <property type="protein sequence ID" value="TKI06498.1"/>
    <property type="molecule type" value="Genomic_DNA"/>
</dbReference>
<dbReference type="InterPro" id="IPR036052">
    <property type="entry name" value="TrpB-like_PALP_sf"/>
</dbReference>
<sequence>MDLNDIGNTRLVQLVDLELNKNKLFAKCECDNPTSSHKDRTFHHIITVLEQQGKIRPGMTLVDCSTGNGGAALSWIGGAKGYQVVIFMPEGMTEERLKQITGFGGTIIETPKAQFLAGSVAAALHYVANTENAYYLNQAETPLNHAAWRVCGQEIITQLAALRLKPDYFVCAIGTGGTFSGIAKTLKAIYPAMQTLAIEVDKSAPIYAKNQGMAFYHQPHNLMGLGSGQISANTDLALIDEIKIIDGNLAWQRMQRFNQSAQLNIGPTCGANVFMSECLMKNIHNKVILTLFFDCAWKYHSRRDGNYPGYTH</sequence>
<proteinExistence type="predicted"/>
<protein>
    <submittedName>
        <fullName evidence="4">PLP-dependent cysteine synthase family protein</fullName>
    </submittedName>
</protein>
<comment type="caution">
    <text evidence="4">The sequence shown here is derived from an EMBL/GenBank/DDBJ whole genome shotgun (WGS) entry which is preliminary data.</text>
</comment>
<organism evidence="4 5">
    <name type="scientific">Martelella alba</name>
    <dbReference type="NCBI Taxonomy" id="2590451"/>
    <lineage>
        <taxon>Bacteria</taxon>
        <taxon>Pseudomonadati</taxon>
        <taxon>Pseudomonadota</taxon>
        <taxon>Alphaproteobacteria</taxon>
        <taxon>Hyphomicrobiales</taxon>
        <taxon>Aurantimonadaceae</taxon>
        <taxon>Martelella</taxon>
    </lineage>
</organism>
<evidence type="ECO:0000256" key="2">
    <source>
        <dbReference type="ARBA" id="ARBA00022898"/>
    </source>
</evidence>
<dbReference type="Proteomes" id="UP000305202">
    <property type="component" value="Unassembled WGS sequence"/>
</dbReference>
<keyword evidence="2" id="KW-0663">Pyridoxal phosphate</keyword>
<gene>
    <name evidence="4" type="ORF">FCN80_09555</name>
</gene>
<accession>A0ABY2SLA7</accession>
<dbReference type="RefSeq" id="WP_136989937.1">
    <property type="nucleotide sequence ID" value="NZ_SZPQ01000011.1"/>
</dbReference>
<dbReference type="Gene3D" id="3.40.50.1100">
    <property type="match status" value="2"/>
</dbReference>
<reference evidence="4 5" key="1">
    <citation type="submission" date="2019-04" db="EMBL/GenBank/DDBJ databases">
        <authorList>
            <person name="Li M."/>
            <person name="Gao C."/>
        </authorList>
    </citation>
    <scope>NUCLEOTIDE SEQUENCE [LARGE SCALE GENOMIC DNA]</scope>
    <source>
        <strain evidence="4 5">BGMRC 2031</strain>
    </source>
</reference>
<dbReference type="InterPro" id="IPR050214">
    <property type="entry name" value="Cys_Synth/Cystath_Beta-Synth"/>
</dbReference>
<evidence type="ECO:0000256" key="1">
    <source>
        <dbReference type="ARBA" id="ARBA00001933"/>
    </source>
</evidence>
<keyword evidence="5" id="KW-1185">Reference proteome</keyword>
<dbReference type="InterPro" id="IPR001926">
    <property type="entry name" value="TrpB-like_PALP"/>
</dbReference>
<evidence type="ECO:0000313" key="5">
    <source>
        <dbReference type="Proteomes" id="UP000305202"/>
    </source>
</evidence>
<comment type="cofactor">
    <cofactor evidence="1">
        <name>pyridoxal 5'-phosphate</name>
        <dbReference type="ChEBI" id="CHEBI:597326"/>
    </cofactor>
</comment>
<evidence type="ECO:0000259" key="3">
    <source>
        <dbReference type="Pfam" id="PF00291"/>
    </source>
</evidence>
<dbReference type="SUPFAM" id="SSF53686">
    <property type="entry name" value="Tryptophan synthase beta subunit-like PLP-dependent enzymes"/>
    <property type="match status" value="1"/>
</dbReference>
<feature type="domain" description="Tryptophan synthase beta chain-like PALP" evidence="3">
    <location>
        <begin position="5"/>
        <end position="292"/>
    </location>
</feature>
<dbReference type="PANTHER" id="PTHR10314">
    <property type="entry name" value="CYSTATHIONINE BETA-SYNTHASE"/>
    <property type="match status" value="1"/>
</dbReference>
<name>A0ABY2SLA7_9HYPH</name>
<dbReference type="CDD" id="cd01561">
    <property type="entry name" value="CBS_like"/>
    <property type="match status" value="1"/>
</dbReference>
<evidence type="ECO:0000313" key="4">
    <source>
        <dbReference type="EMBL" id="TKI06498.1"/>
    </source>
</evidence>
<dbReference type="Pfam" id="PF00291">
    <property type="entry name" value="PALP"/>
    <property type="match status" value="1"/>
</dbReference>